<comment type="caution">
    <text evidence="3">The sequence shown here is derived from an EMBL/GenBank/DDBJ whole genome shotgun (WGS) entry which is preliminary data.</text>
</comment>
<reference evidence="4" key="1">
    <citation type="submission" date="2016-07" db="EMBL/GenBank/DDBJ databases">
        <title>Nontailed viruses are major unrecognized killers of bacteria in the ocean.</title>
        <authorList>
            <person name="Kauffman K."/>
            <person name="Hussain F."/>
            <person name="Yang J."/>
            <person name="Arevalo P."/>
            <person name="Brown J."/>
            <person name="Cutler M."/>
            <person name="Kelly L."/>
            <person name="Polz M.F."/>
        </authorList>
    </citation>
    <scope>NUCLEOTIDE SEQUENCE [LARGE SCALE GENOMIC DNA]</scope>
    <source>
        <strain evidence="4">10N.261.45.A10</strain>
    </source>
</reference>
<feature type="signal peptide" evidence="1">
    <location>
        <begin position="1"/>
        <end position="16"/>
    </location>
</feature>
<dbReference type="EMBL" id="MDAL01000016">
    <property type="protein sequence ID" value="PMN93067.1"/>
    <property type="molecule type" value="Genomic_DNA"/>
</dbReference>
<dbReference type="AlphaFoldDB" id="A0A2N7LCL5"/>
<dbReference type="Pfam" id="PF20419">
    <property type="entry name" value="DUF6701"/>
    <property type="match status" value="1"/>
</dbReference>
<sequence length="1018" mass="111301">MLSCLLLMMFSLSAIASKDTMFPGPAQSPRGMDNTFLKFGAPGKLVWFGHKPIHAGFETYKTQSNERNKYCSDGKSTFACTHPSNFRAKDLLLEPLTAADFGGKVKDCGWQKTCTLNADDNRYKSYTVGSEGGKLILNEGVYYFDYLKLSYQSSLVINGEVEIHLNEFDSYGSVDINVNGQPRDLIFFHRNDKYYSSVGAVDKPNSGVGVTDQFSINNDTEIKAYIYSTGVVRISSNINVFGSVSARQLIINDSSEIRYAGEFYQETLDISPDTYSASACEKIPLSFTVKDASGEPIDGAVGYLDVTVASSNKEACWILPSDPNKVCHPISLDNVEMKGGKAELLLSGVGGSIDIVGTFKPLDGSGKLSGSAGPYSFSPSGYLVNDGKPVELIAGKTKTVSIKAVTSNGPGLCETENGIHGKINFNTKMNYERPNSGTRHAVLNGVEAGDGNNLTEIKFKKGVGEIDIDYLDAGHISVDLEAALSRKEDAGSQRRPVPGTPPEKGRVNIYARPYTLALCEAGTPLPDESEVGKSDKFIKAGQPFNVALKPIVWSRKHMIGPKISGSSVIPWRFEHCDNDWKSTPNFWKNDAPSASVALSPIALIAAPAGGENVTIGDYSKLNTEAIGGRYVFNGIVIGDVGKYNLYSKLLSTYLGMAVTPSEREIGRFYPSHFGLSSKINPGVEPGYDADKKGFTYLEQPFSGNYVIHAMTTDNKPVKNYHLFSGPQDKATFDDWVINPSAGYPYGGVDLTFRWEHPSLPSKAREQWQEGTGGVSEVSLDGGMEIQKANMPDGPFAPLRFAVGVVSPDRDGTQFTFCPNEIERDCNLKVIRPAKRPLPSIVGAEFGRGDFLFGRMRIEGFTETQNLKREQTLPVTVEVFNGSHFVTNERDNATNISTEAGVAQKDVLFSDTTVEADRAKIVLKNSANEVVQTKRVEKGTSVFQVIPPNQSKGPNREQFRFWQKLGAPTKSGLRQTWLQYRWQGDSFNEDPSAIGTFGFYRGSDRVIFKGEKNITLTGE</sequence>
<dbReference type="Proteomes" id="UP000235387">
    <property type="component" value="Unassembled WGS sequence"/>
</dbReference>
<evidence type="ECO:0000313" key="4">
    <source>
        <dbReference type="Proteomes" id="UP000235387"/>
    </source>
</evidence>
<name>A0A2N7LCL5_9GAMM</name>
<dbReference type="RefSeq" id="WP_102390654.1">
    <property type="nucleotide sequence ID" value="NZ_MDAL01000016.1"/>
</dbReference>
<evidence type="ECO:0000313" key="3">
    <source>
        <dbReference type="EMBL" id="PMN93067.1"/>
    </source>
</evidence>
<organism evidence="3 4">
    <name type="scientific">Enterovibrio norvegicus</name>
    <dbReference type="NCBI Taxonomy" id="188144"/>
    <lineage>
        <taxon>Bacteria</taxon>
        <taxon>Pseudomonadati</taxon>
        <taxon>Pseudomonadota</taxon>
        <taxon>Gammaproteobacteria</taxon>
        <taxon>Vibrionales</taxon>
        <taxon>Vibrionaceae</taxon>
        <taxon>Enterovibrio</taxon>
    </lineage>
</organism>
<keyword evidence="1" id="KW-0732">Signal</keyword>
<feature type="domain" description="DUF6701" evidence="2">
    <location>
        <begin position="375"/>
        <end position="1011"/>
    </location>
</feature>
<accession>A0A2N7LCL5</accession>
<feature type="chain" id="PRO_5014911910" description="DUF6701 domain-containing protein" evidence="1">
    <location>
        <begin position="17"/>
        <end position="1018"/>
    </location>
</feature>
<dbReference type="InterPro" id="IPR046524">
    <property type="entry name" value="DUF6701"/>
</dbReference>
<protein>
    <recommendedName>
        <fullName evidence="2">DUF6701 domain-containing protein</fullName>
    </recommendedName>
</protein>
<proteinExistence type="predicted"/>
<evidence type="ECO:0000259" key="2">
    <source>
        <dbReference type="Pfam" id="PF20419"/>
    </source>
</evidence>
<gene>
    <name evidence="3" type="ORF">BCT23_03705</name>
</gene>
<evidence type="ECO:0000256" key="1">
    <source>
        <dbReference type="SAM" id="SignalP"/>
    </source>
</evidence>